<keyword evidence="4" id="KW-1185">Reference proteome</keyword>
<dbReference type="AlphaFoldDB" id="A0A9W8WA19"/>
<sequence>MRVSGLVAALGLSAVEMVAAGVCRPGSTTLSSEPASATEASSSTDTASTGVSSTILSILTEASSAASTEASSTLSTEASLTTISVSTDTATTLSVSTTSAVETTSTTVAATSTTSAGPPPIPTFNVVASGGGAAAGTRLSSSYRAPFITFGYEAGGASNEYFFIEPETGRLRTSNPDTYVCATYADNNQPAGTGRLINCIQQNIDVGADYTAYLTCGLSGGKVTCTAPLHNCYRQDFEWYCERDASGATVGTLFVYPRSAWGYSVGIGREAPNNFPEVQWNALLI</sequence>
<gene>
    <name evidence="3" type="ORF">N0V84_007495</name>
</gene>
<dbReference type="Proteomes" id="UP001140502">
    <property type="component" value="Unassembled WGS sequence"/>
</dbReference>
<proteinExistence type="predicted"/>
<protein>
    <submittedName>
        <fullName evidence="3">Uncharacterized protein</fullName>
    </submittedName>
</protein>
<name>A0A9W8WA19_9HYPO</name>
<evidence type="ECO:0000313" key="3">
    <source>
        <dbReference type="EMBL" id="KAJ4317191.1"/>
    </source>
</evidence>
<keyword evidence="2" id="KW-0732">Signal</keyword>
<dbReference type="OrthoDB" id="5105250at2759"/>
<organism evidence="3 4">
    <name type="scientific">Fusarium piperis</name>
    <dbReference type="NCBI Taxonomy" id="1435070"/>
    <lineage>
        <taxon>Eukaryota</taxon>
        <taxon>Fungi</taxon>
        <taxon>Dikarya</taxon>
        <taxon>Ascomycota</taxon>
        <taxon>Pezizomycotina</taxon>
        <taxon>Sordariomycetes</taxon>
        <taxon>Hypocreomycetidae</taxon>
        <taxon>Hypocreales</taxon>
        <taxon>Nectriaceae</taxon>
        <taxon>Fusarium</taxon>
        <taxon>Fusarium solani species complex</taxon>
    </lineage>
</organism>
<comment type="caution">
    <text evidence="3">The sequence shown here is derived from an EMBL/GenBank/DDBJ whole genome shotgun (WGS) entry which is preliminary data.</text>
</comment>
<feature type="compositionally biased region" description="Low complexity" evidence="1">
    <location>
        <begin position="27"/>
        <end position="48"/>
    </location>
</feature>
<evidence type="ECO:0000313" key="4">
    <source>
        <dbReference type="Proteomes" id="UP001140502"/>
    </source>
</evidence>
<evidence type="ECO:0000256" key="1">
    <source>
        <dbReference type="SAM" id="MobiDB-lite"/>
    </source>
</evidence>
<feature type="signal peptide" evidence="2">
    <location>
        <begin position="1"/>
        <end position="20"/>
    </location>
</feature>
<dbReference type="EMBL" id="JAPEUR010000165">
    <property type="protein sequence ID" value="KAJ4317191.1"/>
    <property type="molecule type" value="Genomic_DNA"/>
</dbReference>
<feature type="chain" id="PRO_5040909923" evidence="2">
    <location>
        <begin position="21"/>
        <end position="285"/>
    </location>
</feature>
<feature type="region of interest" description="Disordered" evidence="1">
    <location>
        <begin position="26"/>
        <end position="48"/>
    </location>
</feature>
<accession>A0A9W8WA19</accession>
<evidence type="ECO:0000256" key="2">
    <source>
        <dbReference type="SAM" id="SignalP"/>
    </source>
</evidence>
<reference evidence="3" key="1">
    <citation type="submission" date="2022-10" db="EMBL/GenBank/DDBJ databases">
        <title>Tapping the CABI collections for fungal endophytes: first genome assemblies for Collariella, Neodidymelliopsis, Ascochyta clinopodiicola, Didymella pomorum, Didymosphaeria variabile, Neocosmospora piperis and Neocucurbitaria cava.</title>
        <authorList>
            <person name="Hill R."/>
        </authorList>
    </citation>
    <scope>NUCLEOTIDE SEQUENCE</scope>
    <source>
        <strain evidence="3">IMI 366586</strain>
    </source>
</reference>